<gene>
    <name evidence="3" type="ORF">CP258_04455</name>
</gene>
<evidence type="ECO:0000313" key="3">
    <source>
        <dbReference type="EMBL" id="AFK16496.1"/>
    </source>
</evidence>
<dbReference type="InterPro" id="IPR051614">
    <property type="entry name" value="UPF0045_domain"/>
</dbReference>
<dbReference type="Pfam" id="PF01910">
    <property type="entry name" value="Thiamine_BP"/>
    <property type="match status" value="1"/>
</dbReference>
<dbReference type="InterPro" id="IPR002767">
    <property type="entry name" value="Thiamine_BP"/>
</dbReference>
<name>A0AAU8PKS1_CORPS</name>
<dbReference type="InterPro" id="IPR029756">
    <property type="entry name" value="MTH1187/YkoF-like"/>
</dbReference>
<dbReference type="EMBL" id="CP003540">
    <property type="protein sequence ID" value="AFK16496.1"/>
    <property type="molecule type" value="Genomic_DNA"/>
</dbReference>
<dbReference type="PANTHER" id="PTHR33777:SF1">
    <property type="entry name" value="UPF0045 PROTEIN ECM15"/>
    <property type="match status" value="1"/>
</dbReference>
<evidence type="ECO:0000313" key="4">
    <source>
        <dbReference type="Proteomes" id="UP000006465"/>
    </source>
</evidence>
<protein>
    <submittedName>
        <fullName evidence="3">Thiamine-binding protein</fullName>
    </submittedName>
</protein>
<evidence type="ECO:0000259" key="2">
    <source>
        <dbReference type="Pfam" id="PF01910"/>
    </source>
</evidence>
<dbReference type="AlphaFoldDB" id="A0AAU8PKS1"/>
<dbReference type="Gene3D" id="3.30.70.930">
    <property type="match status" value="1"/>
</dbReference>
<feature type="domain" description="Thiamine-binding protein" evidence="2">
    <location>
        <begin position="21"/>
        <end position="112"/>
    </location>
</feature>
<evidence type="ECO:0000256" key="1">
    <source>
        <dbReference type="ARBA" id="ARBA00010272"/>
    </source>
</evidence>
<dbReference type="GO" id="GO:0005829">
    <property type="term" value="C:cytosol"/>
    <property type="evidence" value="ECO:0007669"/>
    <property type="project" value="TreeGrafter"/>
</dbReference>
<dbReference type="SUPFAM" id="SSF89957">
    <property type="entry name" value="MTH1187/YkoF-like"/>
    <property type="match status" value="1"/>
</dbReference>
<dbReference type="KEGG" id="coe:CP258_04455"/>
<organism evidence="3 4">
    <name type="scientific">Corynebacterium pseudotuberculosis 258</name>
    <dbReference type="NCBI Taxonomy" id="1168865"/>
    <lineage>
        <taxon>Bacteria</taxon>
        <taxon>Bacillati</taxon>
        <taxon>Actinomycetota</taxon>
        <taxon>Actinomycetes</taxon>
        <taxon>Mycobacteriales</taxon>
        <taxon>Corynebacteriaceae</taxon>
        <taxon>Corynebacterium</taxon>
    </lineage>
</organism>
<sequence>MFKVLVAWSSDPSSLKIMILAFSVAPTEVPNSEAEMSLAVSRAVKVVRDSGLPNETNAMFTLIEGEWDEVMAVVKKATDAVLEVSPRVGLVIKADIRPGYTEQIRSKVESVEQHLAEGLENT</sequence>
<dbReference type="Proteomes" id="UP000006465">
    <property type="component" value="Chromosome"/>
</dbReference>
<proteinExistence type="inferred from homology"/>
<accession>A0AAU8PKS1</accession>
<comment type="similarity">
    <text evidence="1">Belongs to the UPF0045 family.</text>
</comment>
<dbReference type="PANTHER" id="PTHR33777">
    <property type="entry name" value="UPF0045 PROTEIN ECM15"/>
    <property type="match status" value="1"/>
</dbReference>
<reference evidence="3 4" key="1">
    <citation type="journal article" date="2013" name="J. Biotechnol.">
        <title>Genome sequence of Corynebacterium pseudotuberculosis biovar equi strain 258 and prediction of antigenic targets to improve biotechnological vaccine production.</title>
        <authorList>
            <person name="Soares S.C."/>
            <person name="Trost E."/>
            <person name="Ramos R.T."/>
            <person name="Carneiro A.R."/>
            <person name="Santos A.R."/>
            <person name="Pinto A.C."/>
            <person name="Barbosa E."/>
            <person name="Aburjaile F."/>
            <person name="Ali A."/>
            <person name="Diniz C.A."/>
            <person name="Hassan S.S."/>
            <person name="Fiaux K."/>
            <person name="Guimaraes L.C."/>
            <person name="Bakhtiar S.M."/>
            <person name="Pereira U."/>
            <person name="Almeida S.S."/>
            <person name="Abreu V.A."/>
            <person name="Rocha F.S."/>
            <person name="Dorella F.A."/>
            <person name="Miyoshi A."/>
            <person name="Silva A."/>
            <person name="Azevedo V."/>
            <person name="Tauch A."/>
        </authorList>
    </citation>
    <scope>NUCLEOTIDE SEQUENCE [LARGE SCALE GENOMIC DNA]</scope>
    <source>
        <strain evidence="3 4">258</strain>
    </source>
</reference>